<dbReference type="GO" id="GO:0000785">
    <property type="term" value="C:chromatin"/>
    <property type="evidence" value="ECO:0000318"/>
    <property type="project" value="GO_Central"/>
</dbReference>
<dbReference type="EMBL" id="GL871022">
    <property type="protein sequence ID" value="EGC36585.1"/>
    <property type="molecule type" value="Genomic_DNA"/>
</dbReference>
<keyword evidence="3" id="KW-1185">Reference proteome</keyword>
<dbReference type="OMA" id="IDFREND"/>
<dbReference type="FunCoup" id="F0ZHK2">
    <property type="interactions" value="24"/>
</dbReference>
<dbReference type="eggNOG" id="ENOG502RH9P">
    <property type="taxonomic scope" value="Eukaryota"/>
</dbReference>
<evidence type="ECO:0000313" key="2">
    <source>
        <dbReference type="EMBL" id="EGC36585.1"/>
    </source>
</evidence>
<dbReference type="GO" id="GO:0003682">
    <property type="term" value="F:chromatin binding"/>
    <property type="evidence" value="ECO:0000318"/>
    <property type="project" value="GO_Central"/>
</dbReference>
<dbReference type="STRING" id="5786.F0ZHK2"/>
<sequence length="220" mass="25757">MSSKKATKIENEIEDPKAVYLDVFDKSKDLKSLADEIQNISNNKDFEILKSDKENYKNAESLYRERRELLKEIPNFWATIFTNLFLGLGSFENLPQYVSDFFVEESETDFTLYIDFKENNIIKNKQIVISAQTPSKPENMLEETKITSTPVELYEKSKENNKHPDMDDQFEPEELEEIQGFLRFLKEPTKEICSFIVGTIWMDPIASFNNDQSDDEDDEE</sequence>
<dbReference type="Proteomes" id="UP000001064">
    <property type="component" value="Unassembled WGS sequence"/>
</dbReference>
<dbReference type="GO" id="GO:0042393">
    <property type="term" value="F:histone binding"/>
    <property type="evidence" value="ECO:0000318"/>
    <property type="project" value="GO_Central"/>
</dbReference>
<dbReference type="InterPro" id="IPR002164">
    <property type="entry name" value="NAP_family"/>
</dbReference>
<dbReference type="InParanoid" id="F0ZHK2"/>
<dbReference type="PANTHER" id="PTHR11875">
    <property type="entry name" value="TESTIS-SPECIFIC Y-ENCODED PROTEIN"/>
    <property type="match status" value="1"/>
</dbReference>
<dbReference type="AlphaFoldDB" id="F0ZHK2"/>
<dbReference type="GO" id="GO:0005634">
    <property type="term" value="C:nucleus"/>
    <property type="evidence" value="ECO:0000318"/>
    <property type="project" value="GO_Central"/>
</dbReference>
<dbReference type="InterPro" id="IPR037231">
    <property type="entry name" value="NAP-like_sf"/>
</dbReference>
<name>F0ZHK2_DICPU</name>
<evidence type="ECO:0000256" key="1">
    <source>
        <dbReference type="ARBA" id="ARBA00009947"/>
    </source>
</evidence>
<organism evidence="2 3">
    <name type="scientific">Dictyostelium purpureum</name>
    <name type="common">Slime mold</name>
    <dbReference type="NCBI Taxonomy" id="5786"/>
    <lineage>
        <taxon>Eukaryota</taxon>
        <taxon>Amoebozoa</taxon>
        <taxon>Evosea</taxon>
        <taxon>Eumycetozoa</taxon>
        <taxon>Dictyostelia</taxon>
        <taxon>Dictyosteliales</taxon>
        <taxon>Dictyosteliaceae</taxon>
        <taxon>Dictyostelium</taxon>
    </lineage>
</organism>
<dbReference type="VEuPathDB" id="AmoebaDB:DICPUDRAFT_150917"/>
<dbReference type="Gene3D" id="3.30.1120.90">
    <property type="entry name" value="Nucleosome assembly protein"/>
    <property type="match status" value="1"/>
</dbReference>
<comment type="similarity">
    <text evidence="1">Belongs to the nucleosome assembly protein (NAP) family.</text>
</comment>
<reference evidence="3" key="1">
    <citation type="journal article" date="2011" name="Genome Biol.">
        <title>Comparative genomics of the social amoebae Dictyostelium discoideum and Dictyostelium purpureum.</title>
        <authorList>
            <consortium name="US DOE Joint Genome Institute (JGI-PGF)"/>
            <person name="Sucgang R."/>
            <person name="Kuo A."/>
            <person name="Tian X."/>
            <person name="Salerno W."/>
            <person name="Parikh A."/>
            <person name="Feasley C.L."/>
            <person name="Dalin E."/>
            <person name="Tu H."/>
            <person name="Huang E."/>
            <person name="Barry K."/>
            <person name="Lindquist E."/>
            <person name="Shapiro H."/>
            <person name="Bruce D."/>
            <person name="Schmutz J."/>
            <person name="Salamov A."/>
            <person name="Fey P."/>
            <person name="Gaudet P."/>
            <person name="Anjard C."/>
            <person name="Babu M.M."/>
            <person name="Basu S."/>
            <person name="Bushmanova Y."/>
            <person name="van der Wel H."/>
            <person name="Katoh-Kurasawa M."/>
            <person name="Dinh C."/>
            <person name="Coutinho P.M."/>
            <person name="Saito T."/>
            <person name="Elias M."/>
            <person name="Schaap P."/>
            <person name="Kay R.R."/>
            <person name="Henrissat B."/>
            <person name="Eichinger L."/>
            <person name="Rivero F."/>
            <person name="Putnam N.H."/>
            <person name="West C.M."/>
            <person name="Loomis W.F."/>
            <person name="Chisholm R.L."/>
            <person name="Shaulsky G."/>
            <person name="Strassmann J.E."/>
            <person name="Queller D.C."/>
            <person name="Kuspa A."/>
            <person name="Grigoriev I.V."/>
        </authorList>
    </citation>
    <scope>NUCLEOTIDE SEQUENCE [LARGE SCALE GENOMIC DNA]</scope>
    <source>
        <strain evidence="3">QSDP1</strain>
    </source>
</reference>
<protein>
    <submittedName>
        <fullName evidence="2">Uncharacterized protein</fullName>
    </submittedName>
</protein>
<dbReference type="GO" id="GO:0006334">
    <property type="term" value="P:nucleosome assembly"/>
    <property type="evidence" value="ECO:0000318"/>
    <property type="project" value="GO_Central"/>
</dbReference>
<dbReference type="RefSeq" id="XP_003286889.1">
    <property type="nucleotide sequence ID" value="XM_003286841.1"/>
</dbReference>
<proteinExistence type="inferred from homology"/>
<dbReference type="SUPFAM" id="SSF143113">
    <property type="entry name" value="NAP-like"/>
    <property type="match status" value="1"/>
</dbReference>
<evidence type="ECO:0000313" key="3">
    <source>
        <dbReference type="Proteomes" id="UP000001064"/>
    </source>
</evidence>
<gene>
    <name evidence="2" type="ORF">DICPUDRAFT_150917</name>
</gene>
<dbReference type="KEGG" id="dpp:DICPUDRAFT_150917"/>
<dbReference type="GeneID" id="10500317"/>
<accession>F0ZHK2</accession>
<dbReference type="OrthoDB" id="19419at2759"/>